<keyword evidence="5" id="KW-0813">Transport</keyword>
<gene>
    <name evidence="8" type="ORF">LALA0_S10e04148g</name>
</gene>
<evidence type="ECO:0000256" key="5">
    <source>
        <dbReference type="ARBA" id="ARBA00023055"/>
    </source>
</evidence>
<dbReference type="OrthoDB" id="337038at2759"/>
<dbReference type="GeneID" id="34687717"/>
<evidence type="ECO:0000256" key="6">
    <source>
        <dbReference type="SAM" id="SignalP"/>
    </source>
</evidence>
<keyword evidence="4 6" id="KW-0732">Signal</keyword>
<dbReference type="CDD" id="cd05384">
    <property type="entry name" value="CAP_PRY1-like"/>
    <property type="match status" value="1"/>
</dbReference>
<feature type="domain" description="SCP" evidence="7">
    <location>
        <begin position="104"/>
        <end position="231"/>
    </location>
</feature>
<dbReference type="InterPro" id="IPR014044">
    <property type="entry name" value="CAP_dom"/>
</dbReference>
<evidence type="ECO:0000313" key="9">
    <source>
        <dbReference type="Proteomes" id="UP000054304"/>
    </source>
</evidence>
<feature type="chain" id="PRO_5002195659" evidence="6">
    <location>
        <begin position="18"/>
        <end position="240"/>
    </location>
</feature>
<dbReference type="FunFam" id="3.40.33.10:FF:000012">
    <property type="entry name" value="Secreted protein PRY1"/>
    <property type="match status" value="1"/>
</dbReference>
<dbReference type="EMBL" id="LN736369">
    <property type="protein sequence ID" value="CEP64176.1"/>
    <property type="molecule type" value="Genomic_DNA"/>
</dbReference>
<name>A0A0C7NEQ4_9SACH</name>
<dbReference type="InterPro" id="IPR035940">
    <property type="entry name" value="CAP_sf"/>
</dbReference>
<dbReference type="Proteomes" id="UP000054304">
    <property type="component" value="Unassembled WGS sequence"/>
</dbReference>
<evidence type="ECO:0000256" key="1">
    <source>
        <dbReference type="ARBA" id="ARBA00004613"/>
    </source>
</evidence>
<comment type="subcellular location">
    <subcellularLocation>
        <location evidence="1">Secreted</location>
    </subcellularLocation>
</comment>
<evidence type="ECO:0000256" key="4">
    <source>
        <dbReference type="ARBA" id="ARBA00022729"/>
    </source>
</evidence>
<protein>
    <submittedName>
        <fullName evidence="8">LALA0S10e04148g1_1</fullName>
    </submittedName>
</protein>
<dbReference type="InterPro" id="IPR001283">
    <property type="entry name" value="CRISP-related"/>
</dbReference>
<dbReference type="PROSITE" id="PS01009">
    <property type="entry name" value="CRISP_1"/>
    <property type="match status" value="1"/>
</dbReference>
<dbReference type="SMART" id="SM00198">
    <property type="entry name" value="SCP"/>
    <property type="match status" value="1"/>
</dbReference>
<dbReference type="HOGENOM" id="CLU_035730_3_2_1"/>
<feature type="signal peptide" evidence="6">
    <location>
        <begin position="1"/>
        <end position="17"/>
    </location>
</feature>
<dbReference type="RefSeq" id="XP_022630386.1">
    <property type="nucleotide sequence ID" value="XM_022775527.1"/>
</dbReference>
<dbReference type="AlphaFoldDB" id="A0A0C7NEQ4"/>
<comment type="similarity">
    <text evidence="2">Belongs to the CRISP family.</text>
</comment>
<dbReference type="GO" id="GO:0015918">
    <property type="term" value="P:sterol transport"/>
    <property type="evidence" value="ECO:0007669"/>
    <property type="project" value="UniProtKB-ARBA"/>
</dbReference>
<sequence length="240" mass="26235">MWLYVHSFLALACQVSGVAISLIDSDPGQKVTPVATTTGVTLSPKSAWTTLRTTVYRSRTIYPISTTSSFSSRETSSTGSSVSASVSASVSIAFSSSSSSSLSQFQSQVLHEHNAYRRLHNAPDLQWSSTLQNFAANYANRYNCNGTLIHSNSPYGENLALGFNTSSAVAAWYNEFKLYNYNKPGFSEKTGHFTQLVWKSTTQMGCAYVDCGDYYGQYTICNYDPPGNVAGQYQLNVLES</sequence>
<keyword evidence="9" id="KW-1185">Reference proteome</keyword>
<dbReference type="GO" id="GO:0005576">
    <property type="term" value="C:extracellular region"/>
    <property type="evidence" value="ECO:0007669"/>
    <property type="project" value="UniProtKB-SubCell"/>
</dbReference>
<reference evidence="8 9" key="1">
    <citation type="submission" date="2014-12" db="EMBL/GenBank/DDBJ databases">
        <authorList>
            <person name="Neuveglise Cecile"/>
        </authorList>
    </citation>
    <scope>NUCLEOTIDE SEQUENCE [LARGE SCALE GENOMIC DNA]</scope>
    <source>
        <strain evidence="8 9">CBS 12615</strain>
    </source>
</reference>
<evidence type="ECO:0000259" key="7">
    <source>
        <dbReference type="SMART" id="SM00198"/>
    </source>
</evidence>
<dbReference type="PANTHER" id="PTHR10334">
    <property type="entry name" value="CYSTEINE-RICH SECRETORY PROTEIN-RELATED"/>
    <property type="match status" value="1"/>
</dbReference>
<keyword evidence="3" id="KW-0964">Secreted</keyword>
<dbReference type="Pfam" id="PF00188">
    <property type="entry name" value="CAP"/>
    <property type="match status" value="1"/>
</dbReference>
<evidence type="ECO:0000313" key="8">
    <source>
        <dbReference type="EMBL" id="CEP64176.1"/>
    </source>
</evidence>
<organism evidence="8 9">
    <name type="scientific">Lachancea lanzarotensis</name>
    <dbReference type="NCBI Taxonomy" id="1245769"/>
    <lineage>
        <taxon>Eukaryota</taxon>
        <taxon>Fungi</taxon>
        <taxon>Dikarya</taxon>
        <taxon>Ascomycota</taxon>
        <taxon>Saccharomycotina</taxon>
        <taxon>Saccharomycetes</taxon>
        <taxon>Saccharomycetales</taxon>
        <taxon>Saccharomycetaceae</taxon>
        <taxon>Lachancea</taxon>
    </lineage>
</organism>
<dbReference type="PRINTS" id="PR00837">
    <property type="entry name" value="V5TPXLIKE"/>
</dbReference>
<dbReference type="GO" id="GO:0015908">
    <property type="term" value="P:fatty acid transport"/>
    <property type="evidence" value="ECO:0007669"/>
    <property type="project" value="UniProtKB-ARBA"/>
</dbReference>
<dbReference type="Gene3D" id="3.40.33.10">
    <property type="entry name" value="CAP"/>
    <property type="match status" value="1"/>
</dbReference>
<evidence type="ECO:0000256" key="3">
    <source>
        <dbReference type="ARBA" id="ARBA00022525"/>
    </source>
</evidence>
<dbReference type="SUPFAM" id="SSF55797">
    <property type="entry name" value="PR-1-like"/>
    <property type="match status" value="1"/>
</dbReference>
<evidence type="ECO:0000256" key="2">
    <source>
        <dbReference type="ARBA" id="ARBA00009923"/>
    </source>
</evidence>
<keyword evidence="5" id="KW-0445">Lipid transport</keyword>
<dbReference type="InterPro" id="IPR018244">
    <property type="entry name" value="Allrgn_V5/Tpx1_CS"/>
</dbReference>
<proteinExistence type="inferred from homology"/>
<accession>A0A0C7NEQ4</accession>